<dbReference type="EMBL" id="JAPKFM010000011">
    <property type="protein sequence ID" value="MCX2964899.1"/>
    <property type="molecule type" value="Genomic_DNA"/>
</dbReference>
<accession>A0A9X3D4P0</accession>
<evidence type="ECO:0000313" key="2">
    <source>
        <dbReference type="Proteomes" id="UP001143347"/>
    </source>
</evidence>
<evidence type="ECO:0000313" key="1">
    <source>
        <dbReference type="EMBL" id="MCX2964899.1"/>
    </source>
</evidence>
<reference evidence="1" key="1">
    <citation type="submission" date="2022-10" db="EMBL/GenBank/DDBJ databases">
        <title>WGS of marine actinomycetes from Thailand.</title>
        <authorList>
            <person name="Thawai C."/>
        </authorList>
    </citation>
    <scope>NUCLEOTIDE SEQUENCE</scope>
    <source>
        <strain evidence="1">SW21</strain>
    </source>
</reference>
<gene>
    <name evidence="1" type="ORF">OSB52_12445</name>
</gene>
<sequence length="95" mass="10385">MAITCWLAAAYLPAPLGGAHVVVDGHELLQGRWGRIELPLPAGHHQVLIYLRRGRRRSRVAQCAIHVPAHHLVELEYRLAAGWFGGAGLAQPPDT</sequence>
<comment type="caution">
    <text evidence="1">The sequence shown here is derived from an EMBL/GenBank/DDBJ whole genome shotgun (WGS) entry which is preliminary data.</text>
</comment>
<dbReference type="AlphaFoldDB" id="A0A9X3D4P0"/>
<organism evidence="1 2">
    <name type="scientific">Gordonia aquimaris</name>
    <dbReference type="NCBI Taxonomy" id="2984863"/>
    <lineage>
        <taxon>Bacteria</taxon>
        <taxon>Bacillati</taxon>
        <taxon>Actinomycetota</taxon>
        <taxon>Actinomycetes</taxon>
        <taxon>Mycobacteriales</taxon>
        <taxon>Gordoniaceae</taxon>
        <taxon>Gordonia</taxon>
    </lineage>
</organism>
<protein>
    <submittedName>
        <fullName evidence="1">Uncharacterized protein</fullName>
    </submittedName>
</protein>
<name>A0A9X3D4P0_9ACTN</name>
<proteinExistence type="predicted"/>
<dbReference type="RefSeq" id="WP_266061954.1">
    <property type="nucleotide sequence ID" value="NZ_JAPKFM010000011.1"/>
</dbReference>
<keyword evidence="2" id="KW-1185">Reference proteome</keyword>
<dbReference type="Proteomes" id="UP001143347">
    <property type="component" value="Unassembled WGS sequence"/>
</dbReference>